<organism evidence="2 3">
    <name type="scientific">Kibdelosporangium philippinense</name>
    <dbReference type="NCBI Taxonomy" id="211113"/>
    <lineage>
        <taxon>Bacteria</taxon>
        <taxon>Bacillati</taxon>
        <taxon>Actinomycetota</taxon>
        <taxon>Actinomycetes</taxon>
        <taxon>Pseudonocardiales</taxon>
        <taxon>Pseudonocardiaceae</taxon>
        <taxon>Kibdelosporangium</taxon>
    </lineage>
</organism>
<keyword evidence="3" id="KW-1185">Reference proteome</keyword>
<dbReference type="Proteomes" id="UP001521150">
    <property type="component" value="Unassembled WGS sequence"/>
</dbReference>
<feature type="chain" id="PRO_5046664854" evidence="1">
    <location>
        <begin position="28"/>
        <end position="208"/>
    </location>
</feature>
<sequence length="208" mass="21810">MRSSINKITVLLAATAATVTLAPSASATPRPNFALCVQLADGGGNTELGAEQCTKFVNFGPSASLFACDANCFDPDAIRINLRAAFGGGQLNPGIDFRACGQADDNGKELGAVQCTDWASGGGGKSGRISDFNGFDPDRYRVFLETRPLPPGAGFTDWRFSVETFDRGEGNGMPAFTGWASENGGPSRLAVDQNQFDFDGIVLGLEVV</sequence>
<evidence type="ECO:0000313" key="2">
    <source>
        <dbReference type="EMBL" id="MCE7003200.1"/>
    </source>
</evidence>
<evidence type="ECO:0000313" key="3">
    <source>
        <dbReference type="Proteomes" id="UP001521150"/>
    </source>
</evidence>
<comment type="caution">
    <text evidence="2">The sequence shown here is derived from an EMBL/GenBank/DDBJ whole genome shotgun (WGS) entry which is preliminary data.</text>
</comment>
<accession>A0ABS8Z5W6</accession>
<feature type="signal peptide" evidence="1">
    <location>
        <begin position="1"/>
        <end position="27"/>
    </location>
</feature>
<gene>
    <name evidence="2" type="ORF">LWC34_10205</name>
</gene>
<dbReference type="EMBL" id="JAJVCN010000001">
    <property type="protein sequence ID" value="MCE7003200.1"/>
    <property type="molecule type" value="Genomic_DNA"/>
</dbReference>
<reference evidence="2 3" key="1">
    <citation type="submission" date="2021-12" db="EMBL/GenBank/DDBJ databases">
        <title>Genome sequence of Kibdelosporangium philippinense ATCC 49844.</title>
        <authorList>
            <person name="Fedorov E.A."/>
            <person name="Omeragic M."/>
            <person name="Shalygina K.F."/>
            <person name="Maclea K.S."/>
        </authorList>
    </citation>
    <scope>NUCLEOTIDE SEQUENCE [LARGE SCALE GENOMIC DNA]</scope>
    <source>
        <strain evidence="2 3">ATCC 49844</strain>
    </source>
</reference>
<proteinExistence type="predicted"/>
<protein>
    <submittedName>
        <fullName evidence="2">Uncharacterized protein</fullName>
    </submittedName>
</protein>
<keyword evidence="1" id="KW-0732">Signal</keyword>
<name>A0ABS8Z5W6_9PSEU</name>
<dbReference type="RefSeq" id="WP_233724752.1">
    <property type="nucleotide sequence ID" value="NZ_JAJVCN010000001.1"/>
</dbReference>
<evidence type="ECO:0000256" key="1">
    <source>
        <dbReference type="SAM" id="SignalP"/>
    </source>
</evidence>